<accession>A0ABR4DW76</accession>
<keyword evidence="1" id="KW-1133">Transmembrane helix</keyword>
<evidence type="ECO:0008006" key="4">
    <source>
        <dbReference type="Google" id="ProtNLM"/>
    </source>
</evidence>
<evidence type="ECO:0000256" key="1">
    <source>
        <dbReference type="SAM" id="Phobius"/>
    </source>
</evidence>
<gene>
    <name evidence="2" type="ORF">FJTKL_03063</name>
</gene>
<dbReference type="PANTHER" id="PTHR36978:SF8">
    <property type="entry name" value="NAD DEPENDENT EPIMERASE_DEHYDRATASE"/>
    <property type="match status" value="1"/>
</dbReference>
<feature type="transmembrane region" description="Helical" evidence="1">
    <location>
        <begin position="267"/>
        <end position="289"/>
    </location>
</feature>
<comment type="caution">
    <text evidence="2">The sequence shown here is derived from an EMBL/GenBank/DDBJ whole genome shotgun (WGS) entry which is preliminary data.</text>
</comment>
<dbReference type="Proteomes" id="UP001600888">
    <property type="component" value="Unassembled WGS sequence"/>
</dbReference>
<evidence type="ECO:0000313" key="3">
    <source>
        <dbReference type="Proteomes" id="UP001600888"/>
    </source>
</evidence>
<dbReference type="EMBL" id="JBAWTH010000152">
    <property type="protein sequence ID" value="KAL2274645.1"/>
    <property type="molecule type" value="Genomic_DNA"/>
</dbReference>
<dbReference type="InterPro" id="IPR040632">
    <property type="entry name" value="Sulfotransfer_4"/>
</dbReference>
<dbReference type="Pfam" id="PF17784">
    <property type="entry name" value="Sulfotransfer_4"/>
    <property type="match status" value="1"/>
</dbReference>
<name>A0ABR4DW76_9PEZI</name>
<keyword evidence="1" id="KW-0812">Transmembrane</keyword>
<reference evidence="2 3" key="1">
    <citation type="submission" date="2024-03" db="EMBL/GenBank/DDBJ databases">
        <title>A high-quality draft genome sequence of Diaporthe vaccinii, a causative agent of upright dieback and viscid rot disease in cranberry plants.</title>
        <authorList>
            <person name="Sarrasin M."/>
            <person name="Lang B.F."/>
            <person name="Burger G."/>
        </authorList>
    </citation>
    <scope>NUCLEOTIDE SEQUENCE [LARGE SCALE GENOMIC DNA]</scope>
    <source>
        <strain evidence="2 3">IS7</strain>
    </source>
</reference>
<evidence type="ECO:0000313" key="2">
    <source>
        <dbReference type="EMBL" id="KAL2274645.1"/>
    </source>
</evidence>
<keyword evidence="1" id="KW-0472">Membrane</keyword>
<protein>
    <recommendedName>
        <fullName evidence="4">NAD dependent epimerase/dehydratase</fullName>
    </recommendedName>
</protein>
<sequence>MPTVNNWFVRFLENHVYSMPEPPPRKRHKPMEVLCVGMPRSGTESLQHALLTLGYDHTYHGWDIIYEQPNYAQQWVKLCRKKWFGPLDGNNDFTAADFDPLIGHSVAVTDAAASVFAAELIAAYPEAKVVLNYRRDLDAWHESAMATLVRNNSNLLLLLLSCLGRELFWSWHVYVRFMWPGLFRALDGNLETGVARNGKWVYREHCNMVRGLVPKERLLEWSVEDGWAPLCKFLGKPVPGEPFPHANAAAGWAGRESELAKRYGIAAAHNVAVISAIMAVLGAILYSYVPK</sequence>
<organism evidence="2 3">
    <name type="scientific">Diaporthe vaccinii</name>
    <dbReference type="NCBI Taxonomy" id="105482"/>
    <lineage>
        <taxon>Eukaryota</taxon>
        <taxon>Fungi</taxon>
        <taxon>Dikarya</taxon>
        <taxon>Ascomycota</taxon>
        <taxon>Pezizomycotina</taxon>
        <taxon>Sordariomycetes</taxon>
        <taxon>Sordariomycetidae</taxon>
        <taxon>Diaporthales</taxon>
        <taxon>Diaporthaceae</taxon>
        <taxon>Diaporthe</taxon>
        <taxon>Diaporthe eres species complex</taxon>
    </lineage>
</organism>
<dbReference type="InterPro" id="IPR027417">
    <property type="entry name" value="P-loop_NTPase"/>
</dbReference>
<dbReference type="Gene3D" id="3.40.50.300">
    <property type="entry name" value="P-loop containing nucleotide triphosphate hydrolases"/>
    <property type="match status" value="1"/>
</dbReference>
<dbReference type="SUPFAM" id="SSF52540">
    <property type="entry name" value="P-loop containing nucleoside triphosphate hydrolases"/>
    <property type="match status" value="1"/>
</dbReference>
<keyword evidence="3" id="KW-1185">Reference proteome</keyword>
<proteinExistence type="predicted"/>
<dbReference type="PANTHER" id="PTHR36978">
    <property type="entry name" value="P-LOOP CONTAINING NUCLEOTIDE TRIPHOSPHATE HYDROLASE"/>
    <property type="match status" value="1"/>
</dbReference>